<dbReference type="InterPro" id="IPR002872">
    <property type="entry name" value="Proline_DH_dom"/>
</dbReference>
<dbReference type="SUPFAM" id="SSF51730">
    <property type="entry name" value="FAD-linked oxidoreductase"/>
    <property type="match status" value="1"/>
</dbReference>
<dbReference type="AlphaFoldDB" id="A0A344U0T5"/>
<dbReference type="Pfam" id="PF01619">
    <property type="entry name" value="Pro_dh"/>
    <property type="match status" value="1"/>
</dbReference>
<proteinExistence type="predicted"/>
<gene>
    <name evidence="4" type="ORF">C0216_14495</name>
</gene>
<dbReference type="GO" id="GO:0006562">
    <property type="term" value="P:L-proline catabolic process"/>
    <property type="evidence" value="ECO:0007669"/>
    <property type="project" value="UniProtKB-ARBA"/>
</dbReference>
<dbReference type="Proteomes" id="UP000252004">
    <property type="component" value="Chromosome"/>
</dbReference>
<sequence length="330" mass="35639">MTTTAPASPSRPSAPSRPSDASDASAAAAAVLRGLALDEDLKWRIPADPLLGPLARRVARRFVAGETLADACERAAAVLAAGHRANVEYMGESCRDPRRATAETEVFTEAADRLPPGCSISLDLSHIGLAVDPDLAFANASRIARATADTGREMVVSAEGSDRTDAVLALHERLTATYDHVGITLQARLHRTRDDLPRVLARPGRVRLVKGAFAEPESVALPRESPELQARYLESAAAIADSGHLCSFATHDRDLLHRLGERLGGQGRPDAFWEFETLLGLGTDRLAEMARLGHPTREYVVFGTEWWLYVCNRLAEDPQRLLRAVADAAS</sequence>
<accession>A0A344U0T5</accession>
<feature type="region of interest" description="Disordered" evidence="2">
    <location>
        <begin position="1"/>
        <end position="25"/>
    </location>
</feature>
<organism evidence="4 5">
    <name type="scientific">Streptomyces globosus</name>
    <dbReference type="NCBI Taxonomy" id="68209"/>
    <lineage>
        <taxon>Bacteria</taxon>
        <taxon>Bacillati</taxon>
        <taxon>Actinomycetota</taxon>
        <taxon>Actinomycetes</taxon>
        <taxon>Kitasatosporales</taxon>
        <taxon>Streptomycetaceae</taxon>
        <taxon>Streptomyces</taxon>
    </lineage>
</organism>
<dbReference type="GO" id="GO:0004657">
    <property type="term" value="F:proline dehydrogenase activity"/>
    <property type="evidence" value="ECO:0007669"/>
    <property type="project" value="UniProtKB-ARBA"/>
</dbReference>
<feature type="domain" description="Proline dehydrogenase" evidence="3">
    <location>
        <begin position="76"/>
        <end position="304"/>
    </location>
</feature>
<name>A0A344U0T5_9ACTN</name>
<dbReference type="KEGG" id="sgz:C0216_14495"/>
<evidence type="ECO:0000313" key="4">
    <source>
        <dbReference type="EMBL" id="AXE24506.1"/>
    </source>
</evidence>
<evidence type="ECO:0000259" key="3">
    <source>
        <dbReference type="Pfam" id="PF01619"/>
    </source>
</evidence>
<dbReference type="RefSeq" id="WP_114055696.1">
    <property type="nucleotide sequence ID" value="NZ_CP030862.1"/>
</dbReference>
<reference evidence="4 5" key="1">
    <citation type="submission" date="2018-01" db="EMBL/GenBank/DDBJ databases">
        <title>Draft genome Sequence of streptomyces globosus LZH-48.</title>
        <authorList>
            <person name="Ran K."/>
            <person name="Li Z."/>
            <person name="Wei S."/>
            <person name="Dong R."/>
        </authorList>
    </citation>
    <scope>NUCLEOTIDE SEQUENCE [LARGE SCALE GENOMIC DNA]</scope>
    <source>
        <strain evidence="4 5">LZH-48</strain>
    </source>
</reference>
<dbReference type="OrthoDB" id="9773461at2"/>
<dbReference type="EMBL" id="CP030862">
    <property type="protein sequence ID" value="AXE24506.1"/>
    <property type="molecule type" value="Genomic_DNA"/>
</dbReference>
<keyword evidence="1" id="KW-0560">Oxidoreductase</keyword>
<dbReference type="InterPro" id="IPR029041">
    <property type="entry name" value="FAD-linked_oxidoreductase-like"/>
</dbReference>
<dbReference type="Gene3D" id="3.20.20.220">
    <property type="match status" value="1"/>
</dbReference>
<evidence type="ECO:0000256" key="1">
    <source>
        <dbReference type="ARBA" id="ARBA00023002"/>
    </source>
</evidence>
<evidence type="ECO:0000256" key="2">
    <source>
        <dbReference type="SAM" id="MobiDB-lite"/>
    </source>
</evidence>
<evidence type="ECO:0000313" key="5">
    <source>
        <dbReference type="Proteomes" id="UP000252004"/>
    </source>
</evidence>
<keyword evidence="5" id="KW-1185">Reference proteome</keyword>
<protein>
    <submittedName>
        <fullName evidence="4">Proline dehydrogenase</fullName>
    </submittedName>
</protein>